<feature type="domain" description="Glycosyl hydrolase family 31 C-terminal" evidence="10">
    <location>
        <begin position="619"/>
        <end position="661"/>
    </location>
</feature>
<evidence type="ECO:0000256" key="3">
    <source>
        <dbReference type="ARBA" id="ARBA00023295"/>
    </source>
</evidence>
<dbReference type="Pfam" id="PF21365">
    <property type="entry name" value="Glyco_hydro_31_3rd"/>
    <property type="match status" value="2"/>
</dbReference>
<evidence type="ECO:0000259" key="10">
    <source>
        <dbReference type="Pfam" id="PF21365"/>
    </source>
</evidence>
<reference evidence="11" key="1">
    <citation type="submission" date="2020-11" db="EMBL/GenBank/DDBJ databases">
        <authorList>
            <consortium name="DOE Joint Genome Institute"/>
            <person name="Ahrendt S."/>
            <person name="Riley R."/>
            <person name="Andreopoulos W."/>
            <person name="Labutti K."/>
            <person name="Pangilinan J."/>
            <person name="Ruiz-Duenas F.J."/>
            <person name="Barrasa J.M."/>
            <person name="Sanchez-Garcia M."/>
            <person name="Camarero S."/>
            <person name="Miyauchi S."/>
            <person name="Serrano A."/>
            <person name="Linde D."/>
            <person name="Babiker R."/>
            <person name="Drula E."/>
            <person name="Ayuso-Fernandez I."/>
            <person name="Pacheco R."/>
            <person name="Padilla G."/>
            <person name="Ferreira P."/>
            <person name="Barriuso J."/>
            <person name="Kellner H."/>
            <person name="Castanera R."/>
            <person name="Alfaro M."/>
            <person name="Ramirez L."/>
            <person name="Pisabarro A.G."/>
            <person name="Kuo A."/>
            <person name="Tritt A."/>
            <person name="Lipzen A."/>
            <person name="He G."/>
            <person name="Yan M."/>
            <person name="Ng V."/>
            <person name="Cullen D."/>
            <person name="Martin F."/>
            <person name="Rosso M.-N."/>
            <person name="Henrissat B."/>
            <person name="Hibbett D."/>
            <person name="Martinez A.T."/>
            <person name="Grigoriev I.V."/>
        </authorList>
    </citation>
    <scope>NUCLEOTIDE SEQUENCE</scope>
    <source>
        <strain evidence="11">MF-IS2</strain>
    </source>
</reference>
<comment type="catalytic activity">
    <reaction evidence="4">
        <text>Hydrolysis of terminal, non-reducing alpha-D-xylose residues with release of alpha-D-xylose.</text>
        <dbReference type="EC" id="3.2.1.177"/>
    </reaction>
</comment>
<protein>
    <recommendedName>
        <fullName evidence="5">alpha-D-xyloside xylohydrolase</fullName>
        <ecNumber evidence="5">3.2.1.177</ecNumber>
    </recommendedName>
</protein>
<evidence type="ECO:0000313" key="11">
    <source>
        <dbReference type="EMBL" id="KAF9451356.1"/>
    </source>
</evidence>
<dbReference type="InterPro" id="IPR048395">
    <property type="entry name" value="Glyco_hydro_31_C"/>
</dbReference>
<dbReference type="Gene3D" id="2.60.40.1760">
    <property type="entry name" value="glycosyl hydrolase (family 31)"/>
    <property type="match status" value="1"/>
</dbReference>
<keyword evidence="12" id="KW-1185">Reference proteome</keyword>
<dbReference type="SUPFAM" id="SSF74650">
    <property type="entry name" value="Galactose mutarotase-like"/>
    <property type="match status" value="1"/>
</dbReference>
<dbReference type="PANTHER" id="PTHR43053">
    <property type="entry name" value="GLYCOSIDASE FAMILY 31"/>
    <property type="match status" value="1"/>
</dbReference>
<proteinExistence type="inferred from homology"/>
<dbReference type="GO" id="GO:0005975">
    <property type="term" value="P:carbohydrate metabolic process"/>
    <property type="evidence" value="ECO:0007669"/>
    <property type="project" value="InterPro"/>
</dbReference>
<dbReference type="CDD" id="cd14752">
    <property type="entry name" value="GH31_N"/>
    <property type="match status" value="1"/>
</dbReference>
<evidence type="ECO:0000256" key="2">
    <source>
        <dbReference type="ARBA" id="ARBA00022801"/>
    </source>
</evidence>
<evidence type="ECO:0000256" key="4">
    <source>
        <dbReference type="ARBA" id="ARBA00052064"/>
    </source>
</evidence>
<evidence type="ECO:0000256" key="6">
    <source>
        <dbReference type="RuleBase" id="RU361185"/>
    </source>
</evidence>
<keyword evidence="2 6" id="KW-0378">Hydrolase</keyword>
<dbReference type="Proteomes" id="UP000807342">
    <property type="component" value="Unassembled WGS sequence"/>
</dbReference>
<dbReference type="GO" id="GO:0030246">
    <property type="term" value="F:carbohydrate binding"/>
    <property type="evidence" value="ECO:0007669"/>
    <property type="project" value="InterPro"/>
</dbReference>
<dbReference type="InterPro" id="IPR025887">
    <property type="entry name" value="Glyco_hydro_31_N_dom"/>
</dbReference>
<dbReference type="NCBIfam" id="NF007940">
    <property type="entry name" value="PRK10658.1"/>
    <property type="match status" value="1"/>
</dbReference>
<dbReference type="SUPFAM" id="SSF51011">
    <property type="entry name" value="Glycosyl hydrolase domain"/>
    <property type="match status" value="1"/>
</dbReference>
<dbReference type="FunFam" id="3.20.20.80:FF:000053">
    <property type="entry name" value="Alpha-xylosidase YicI"/>
    <property type="match status" value="1"/>
</dbReference>
<evidence type="ECO:0000256" key="1">
    <source>
        <dbReference type="ARBA" id="ARBA00007806"/>
    </source>
</evidence>
<keyword evidence="3 6" id="KW-0326">Glycosidase</keyword>
<dbReference type="InterPro" id="IPR000322">
    <property type="entry name" value="Glyco_hydro_31_TIM"/>
</dbReference>
<accession>A0A9P6C432</accession>
<dbReference type="SUPFAM" id="SSF51445">
    <property type="entry name" value="(Trans)glycosidases"/>
    <property type="match status" value="1"/>
</dbReference>
<feature type="domain" description="Glycoside hydrolase family 31 N-terminal" evidence="9">
    <location>
        <begin position="75"/>
        <end position="250"/>
    </location>
</feature>
<feature type="region of interest" description="Disordered" evidence="7">
    <location>
        <begin position="672"/>
        <end position="701"/>
    </location>
</feature>
<evidence type="ECO:0000259" key="8">
    <source>
        <dbReference type="Pfam" id="PF01055"/>
    </source>
</evidence>
<organism evidence="11 12">
    <name type="scientific">Macrolepiota fuliginosa MF-IS2</name>
    <dbReference type="NCBI Taxonomy" id="1400762"/>
    <lineage>
        <taxon>Eukaryota</taxon>
        <taxon>Fungi</taxon>
        <taxon>Dikarya</taxon>
        <taxon>Basidiomycota</taxon>
        <taxon>Agaricomycotina</taxon>
        <taxon>Agaricomycetes</taxon>
        <taxon>Agaricomycetidae</taxon>
        <taxon>Agaricales</taxon>
        <taxon>Agaricineae</taxon>
        <taxon>Agaricaceae</taxon>
        <taxon>Macrolepiota</taxon>
    </lineage>
</organism>
<dbReference type="Gene3D" id="2.60.40.1180">
    <property type="entry name" value="Golgi alpha-mannosidase II"/>
    <property type="match status" value="1"/>
</dbReference>
<feature type="domain" description="Glycoside hydrolase family 31 TIM barrel" evidence="8">
    <location>
        <begin position="292"/>
        <end position="610"/>
    </location>
</feature>
<comment type="similarity">
    <text evidence="1 6">Belongs to the glycosyl hydrolase 31 family.</text>
</comment>
<dbReference type="InterPro" id="IPR017853">
    <property type="entry name" value="GH"/>
</dbReference>
<dbReference type="InterPro" id="IPR011013">
    <property type="entry name" value="Gal_mutarotase_sf_dom"/>
</dbReference>
<evidence type="ECO:0000256" key="5">
    <source>
        <dbReference type="ARBA" id="ARBA00066962"/>
    </source>
</evidence>
<dbReference type="PANTHER" id="PTHR43053:SF4">
    <property type="entry name" value="MYOGENESIS-REGULATING GLYCOSIDASE"/>
    <property type="match status" value="1"/>
</dbReference>
<comment type="caution">
    <text evidence="11">The sequence shown here is derived from an EMBL/GenBank/DDBJ whole genome shotgun (WGS) entry which is preliminary data.</text>
</comment>
<dbReference type="InterPro" id="IPR013780">
    <property type="entry name" value="Glyco_hydro_b"/>
</dbReference>
<name>A0A9P6C432_9AGAR</name>
<dbReference type="EC" id="3.2.1.177" evidence="5"/>
<dbReference type="CDD" id="cd06593">
    <property type="entry name" value="GH31_xylosidase_YicI"/>
    <property type="match status" value="1"/>
</dbReference>
<feature type="compositionally biased region" description="Basic and acidic residues" evidence="7">
    <location>
        <begin position="684"/>
        <end position="698"/>
    </location>
</feature>
<dbReference type="InterPro" id="IPR050985">
    <property type="entry name" value="Alpha-glycosidase_related"/>
</dbReference>
<dbReference type="GO" id="GO:0061634">
    <property type="term" value="F:alpha-D-xyloside xylohydrolase"/>
    <property type="evidence" value="ECO:0007669"/>
    <property type="project" value="UniProtKB-EC"/>
</dbReference>
<dbReference type="AlphaFoldDB" id="A0A9P6C432"/>
<dbReference type="Gene3D" id="3.20.20.80">
    <property type="entry name" value="Glycosidases"/>
    <property type="match status" value="1"/>
</dbReference>
<gene>
    <name evidence="11" type="ORF">P691DRAFT_757402</name>
</gene>
<dbReference type="Pfam" id="PF13802">
    <property type="entry name" value="Gal_mutarotas_2"/>
    <property type="match status" value="1"/>
</dbReference>
<evidence type="ECO:0000313" key="12">
    <source>
        <dbReference type="Proteomes" id="UP000807342"/>
    </source>
</evidence>
<evidence type="ECO:0000256" key="7">
    <source>
        <dbReference type="SAM" id="MobiDB-lite"/>
    </source>
</evidence>
<dbReference type="Pfam" id="PF01055">
    <property type="entry name" value="Glyco_hydro_31_2nd"/>
    <property type="match status" value="1"/>
</dbReference>
<feature type="domain" description="Glycosyl hydrolase family 31 C-terminal" evidence="10">
    <location>
        <begin position="698"/>
        <end position="746"/>
    </location>
</feature>
<evidence type="ECO:0000259" key="9">
    <source>
        <dbReference type="Pfam" id="PF13802"/>
    </source>
</evidence>
<sequence>MWWNQDGVHIDWAVEVVKSQLINENRSIRCVATSKHINHRGDTLNAPTITIEASSPVPDIILLKAYHWKSQASTLQGPDYELFPEVDLNHIQSTRQDQPQASLTDTHLSLLTSTLSLQVDTHPNAFNIDIISHANSRNPTSGTRTTSPDLLLTKLGWRSVGYVEKDTTALNPSAVLADPDKGERWFTMQFQLSVGEKIYGLGERFGPFAVEMWNEDAGTSSEKTYKNVPFLLSSRGYGIFIPDPSRVSFEVQSERTTRINISSPSEQLSAYLIHGPTPKSILERYTLLTGRPALPPPWTFGLWLSTSFTTQYTEDTVNEFLEGMAKRDISVGVFHFDCFWQRGFEWCDYAFDKTSFPDAEGQLKRLKERGYKICVWLNPYIAQESSIFDEGARSGYFIKKPDGSVWQIDYWQAGMGIIDFTNPDACNWYQSKLDKLIDIGVDCFKTDFGERIPTGSAVYHNTSYSSHKMHNFYSYLYNKVTFEVLERRLGRNKAVVFARSATAGCQRFPVHWGGDPMSTFEAMAESLRGGLSLGTSGFGYWAHDIGGFEGKPDPGLYKRWFAFGALSSHSRLHGSGSYRVPWVIDPSGSSDPILRLFISLKLSLMPYLYHTAISTHRTGTPMMRPLFFEFPSDRTAWTIDEAYMLGEDLYVAPVFSGSDSDKVGVGGYSAAGSSFAPEESSSTRTRDQGTSEEEKSREGQASVQIYIPPGDWFSLFTGEFFTGPSWSTQQHTYASIPLFLRPGRAIVLSGGAPVDFYFDKSGTWKLKEIDETKQEEKAWQADGDWKARGAEYDYTRKVIVLVNTSPLQGQAALDITLDIPDSHDDRLGQTSAKLHVREVDGGKVHVQVTHGNLKGEWRVVRVGKETGVAQGVAAEGQKSLEI</sequence>
<dbReference type="OrthoDB" id="1334205at2759"/>
<dbReference type="EMBL" id="MU151087">
    <property type="protein sequence ID" value="KAF9451356.1"/>
    <property type="molecule type" value="Genomic_DNA"/>
</dbReference>